<keyword evidence="2" id="KW-0472">Membrane</keyword>
<gene>
    <name evidence="3" type="ordered locus">Namu_0739</name>
</gene>
<dbReference type="EMBL" id="CP001737">
    <property type="protein sequence ID" value="ACV77153.1"/>
    <property type="molecule type" value="Genomic_DNA"/>
</dbReference>
<keyword evidence="2" id="KW-1133">Transmembrane helix</keyword>
<name>C8X985_NAKMY</name>
<keyword evidence="4" id="KW-1185">Reference proteome</keyword>
<evidence type="ECO:0000313" key="3">
    <source>
        <dbReference type="EMBL" id="ACV77153.1"/>
    </source>
</evidence>
<feature type="region of interest" description="Disordered" evidence="1">
    <location>
        <begin position="1"/>
        <end position="27"/>
    </location>
</feature>
<feature type="transmembrane region" description="Helical" evidence="2">
    <location>
        <begin position="219"/>
        <end position="240"/>
    </location>
</feature>
<dbReference type="AlphaFoldDB" id="C8X985"/>
<accession>C8X985</accession>
<reference evidence="3 4" key="2">
    <citation type="journal article" date="2010" name="Stand. Genomic Sci.">
        <title>Complete genome sequence of Nakamurella multipartita type strain (Y-104).</title>
        <authorList>
            <person name="Tice H."/>
            <person name="Mayilraj S."/>
            <person name="Sims D."/>
            <person name="Lapidus A."/>
            <person name="Nolan M."/>
            <person name="Lucas S."/>
            <person name="Glavina Del Rio T."/>
            <person name="Copeland A."/>
            <person name="Cheng J.F."/>
            <person name="Meincke L."/>
            <person name="Bruce D."/>
            <person name="Goodwin L."/>
            <person name="Pitluck S."/>
            <person name="Ivanova N."/>
            <person name="Mavromatis K."/>
            <person name="Ovchinnikova G."/>
            <person name="Pati A."/>
            <person name="Chen A."/>
            <person name="Palaniappan K."/>
            <person name="Land M."/>
            <person name="Hauser L."/>
            <person name="Chang Y.J."/>
            <person name="Jeffries C.D."/>
            <person name="Detter J.C."/>
            <person name="Brettin T."/>
            <person name="Rohde M."/>
            <person name="Goker M."/>
            <person name="Bristow J."/>
            <person name="Eisen J.A."/>
            <person name="Markowitz V."/>
            <person name="Hugenholtz P."/>
            <person name="Kyrpides N.C."/>
            <person name="Klenk H.P."/>
            <person name="Chen F."/>
        </authorList>
    </citation>
    <scope>NUCLEOTIDE SEQUENCE [LARGE SCALE GENOMIC DNA]</scope>
    <source>
        <strain evidence="4">ATCC 700099 / DSM 44233 / CIP 104796 / JCM 9543 / NBRC 105858 / Y-104</strain>
    </source>
</reference>
<organism evidence="3 4">
    <name type="scientific">Nakamurella multipartita (strain ATCC 700099 / DSM 44233 / CIP 104796 / JCM 9543 / NBRC 105858 / Y-104)</name>
    <name type="common">Microsphaera multipartita</name>
    <dbReference type="NCBI Taxonomy" id="479431"/>
    <lineage>
        <taxon>Bacteria</taxon>
        <taxon>Bacillati</taxon>
        <taxon>Actinomycetota</taxon>
        <taxon>Actinomycetes</taxon>
        <taxon>Nakamurellales</taxon>
        <taxon>Nakamurellaceae</taxon>
        <taxon>Nakamurella</taxon>
    </lineage>
</organism>
<evidence type="ECO:0000256" key="2">
    <source>
        <dbReference type="SAM" id="Phobius"/>
    </source>
</evidence>
<protein>
    <submittedName>
        <fullName evidence="3">Uncharacterized protein</fullName>
    </submittedName>
</protein>
<sequence>MTAGFDAPGRTDRGFADALSGPDGTGDPAVLMPVLSVYPDALSAPMPDAMVALPPIDPAALTRAALAAGSIAAPAVPVQPARTTRPPGQRAAGQPGRPGRTSTPARAPAAWGPVDPRASAPHLSARQPPMPRPPSSSASSSHPGAAASGVSSTVSAWANRAMTPAEVAGFLRNTLTGNPQIGSTSAMAANRHQPAAHAPTPPLPRRTPRTTRRNKGSGVWAVFIFLVVIAFASGLGQRIIQAITELLNR</sequence>
<evidence type="ECO:0000313" key="4">
    <source>
        <dbReference type="Proteomes" id="UP000002218"/>
    </source>
</evidence>
<dbReference type="HOGENOM" id="CLU_1114882_0_0_11"/>
<feature type="region of interest" description="Disordered" evidence="1">
    <location>
        <begin position="77"/>
        <end position="148"/>
    </location>
</feature>
<feature type="region of interest" description="Disordered" evidence="1">
    <location>
        <begin position="179"/>
        <end position="214"/>
    </location>
</feature>
<dbReference type="KEGG" id="nml:Namu_0739"/>
<proteinExistence type="predicted"/>
<feature type="compositionally biased region" description="Low complexity" evidence="1">
    <location>
        <begin position="135"/>
        <end position="148"/>
    </location>
</feature>
<evidence type="ECO:0000256" key="1">
    <source>
        <dbReference type="SAM" id="MobiDB-lite"/>
    </source>
</evidence>
<dbReference type="STRING" id="479431.Namu_0739"/>
<keyword evidence="2" id="KW-0812">Transmembrane</keyword>
<dbReference type="Proteomes" id="UP000002218">
    <property type="component" value="Chromosome"/>
</dbReference>
<reference evidence="4" key="1">
    <citation type="submission" date="2009-09" db="EMBL/GenBank/DDBJ databases">
        <title>The complete genome of Nakamurella multipartita DSM 44233.</title>
        <authorList>
            <consortium name="US DOE Joint Genome Institute (JGI-PGF)"/>
            <person name="Lucas S."/>
            <person name="Copeland A."/>
            <person name="Lapidus A."/>
            <person name="Glavina del Rio T."/>
            <person name="Dalin E."/>
            <person name="Tice H."/>
            <person name="Bruce D."/>
            <person name="Goodwin L."/>
            <person name="Pitluck S."/>
            <person name="Kyrpides N."/>
            <person name="Mavromatis K."/>
            <person name="Ivanova N."/>
            <person name="Ovchinnikova G."/>
            <person name="Sims D."/>
            <person name="Meincke L."/>
            <person name="Brettin T."/>
            <person name="Detter J.C."/>
            <person name="Han C."/>
            <person name="Larimer F."/>
            <person name="Land M."/>
            <person name="Hauser L."/>
            <person name="Markowitz V."/>
            <person name="Cheng J.-F."/>
            <person name="Hugenholtz P."/>
            <person name="Woyke T."/>
            <person name="Wu D."/>
            <person name="Klenk H.-P."/>
            <person name="Eisen J.A."/>
        </authorList>
    </citation>
    <scope>NUCLEOTIDE SEQUENCE [LARGE SCALE GENOMIC DNA]</scope>
    <source>
        <strain evidence="4">ATCC 700099 / DSM 44233 / CIP 104796 / JCM 9543 / NBRC 105858 / Y-104</strain>
    </source>
</reference>
<dbReference type="InParanoid" id="C8X985"/>
<dbReference type="RefSeq" id="WP_015746069.1">
    <property type="nucleotide sequence ID" value="NC_013235.1"/>
</dbReference>